<dbReference type="Gene3D" id="3.40.30.10">
    <property type="entry name" value="Glutaredoxin"/>
    <property type="match status" value="1"/>
</dbReference>
<evidence type="ECO:0000256" key="1">
    <source>
        <dbReference type="ARBA" id="ARBA00038208"/>
    </source>
</evidence>
<dbReference type="Proteomes" id="UP000800093">
    <property type="component" value="Unassembled WGS sequence"/>
</dbReference>
<gene>
    <name evidence="3" type="ORF">CC78DRAFT_294868</name>
</gene>
<reference evidence="4" key="1">
    <citation type="journal article" date="2020" name="Stud. Mycol.">
        <title>101 Dothideomycetes genomes: A test case for predicting lifestyles and emergence of pathogens.</title>
        <authorList>
            <person name="Haridas S."/>
            <person name="Albert R."/>
            <person name="Binder M."/>
            <person name="Bloem J."/>
            <person name="LaButti K."/>
            <person name="Salamov A."/>
            <person name="Andreopoulos B."/>
            <person name="Baker S."/>
            <person name="Barry K."/>
            <person name="Bills G."/>
            <person name="Bluhm B."/>
            <person name="Cannon C."/>
            <person name="Castanera R."/>
            <person name="Culley D."/>
            <person name="Daum C."/>
            <person name="Ezra D."/>
            <person name="Gonzalez J."/>
            <person name="Henrissat B."/>
            <person name="Kuo A."/>
            <person name="Liang C."/>
            <person name="Lipzen A."/>
            <person name="Lutzoni F."/>
            <person name="Magnuson J."/>
            <person name="Mondo S."/>
            <person name="Nolan M."/>
            <person name="Ohm R."/>
            <person name="Pangilinan J."/>
            <person name="Park H.-J."/>
            <person name="Ramirez L."/>
            <person name="Alfaro M."/>
            <person name="Sun H."/>
            <person name="Tritt A."/>
            <person name="Yoshinaga Y."/>
            <person name="Zwiers L.-H."/>
            <person name="Turgeon B."/>
            <person name="Goodwin S."/>
            <person name="Spatafora J."/>
            <person name="Crous P."/>
            <person name="Grigoriev I."/>
        </authorList>
    </citation>
    <scope>NUCLEOTIDE SEQUENCE [LARGE SCALE GENOMIC DNA]</scope>
    <source>
        <strain evidence="4">CBS 304.66</strain>
    </source>
</reference>
<comment type="similarity">
    <text evidence="1">Belongs to the AIM32 family.</text>
</comment>
<organism evidence="3 4">
    <name type="scientific">Lojkania enalia</name>
    <dbReference type="NCBI Taxonomy" id="147567"/>
    <lineage>
        <taxon>Eukaryota</taxon>
        <taxon>Fungi</taxon>
        <taxon>Dikarya</taxon>
        <taxon>Ascomycota</taxon>
        <taxon>Pezizomycotina</taxon>
        <taxon>Dothideomycetes</taxon>
        <taxon>Pleosporomycetidae</taxon>
        <taxon>Pleosporales</taxon>
        <taxon>Pleosporales incertae sedis</taxon>
        <taxon>Lojkania</taxon>
    </lineage>
</organism>
<dbReference type="PANTHER" id="PTHR31902:SF7">
    <property type="entry name" value="ALTERED INHERITANCE OF MITOCHONDRIA PROTEIN 32"/>
    <property type="match status" value="1"/>
</dbReference>
<keyword evidence="4" id="KW-1185">Reference proteome</keyword>
<evidence type="ECO:0000313" key="3">
    <source>
        <dbReference type="EMBL" id="KAF2262910.1"/>
    </source>
</evidence>
<dbReference type="AlphaFoldDB" id="A0A9P4K753"/>
<protein>
    <recommendedName>
        <fullName evidence="2">Altered inheritance of mitochondria protein 32</fullName>
    </recommendedName>
</protein>
<dbReference type="EMBL" id="ML986634">
    <property type="protein sequence ID" value="KAF2262910.1"/>
    <property type="molecule type" value="Genomic_DNA"/>
</dbReference>
<dbReference type="PANTHER" id="PTHR31902">
    <property type="entry name" value="ACTIN PATCHES DISTAL PROTEIN 1"/>
    <property type="match status" value="1"/>
</dbReference>
<sequence>MLLNYLVFFPQNSVEALYILTIELLVHIQDLAISSHSPSARLTMSFARFRIPNARLIIRQLSTSATRHQSSIPYISTCPAPTCTCAPMPPNLDIDRKTPLLNSVATYNEQVILCTGKEDWSSRIEEEKSVSGDFIRGLRSLIGRGGEGFDPYKNILLTASSFPESPHPSTATILLFPSFLRLTLPPTPSLIRAVAHALLGANLHVPPEDDCMFHIIHNKVQTITKPAILICGHGGRDARCGAVGPILRDEFVRMLERKGVDGDVALISHVGGHKYAGNVIIYHPSFPALRTQKDREEGRMSGAGIWYGRVEPRHVEGLVEETVMKGRIIEELFRGGVMRRGEGGETVDLGRMFEEQIRRERGEEGGLRLRPRARA</sequence>
<proteinExistence type="inferred from homology"/>
<dbReference type="Pfam" id="PF06999">
    <property type="entry name" value="Suc_Fer-like"/>
    <property type="match status" value="1"/>
</dbReference>
<dbReference type="CDD" id="cd03062">
    <property type="entry name" value="TRX_Fd_Sucrase"/>
    <property type="match status" value="1"/>
</dbReference>
<name>A0A9P4K753_9PLEO</name>
<evidence type="ECO:0000313" key="4">
    <source>
        <dbReference type="Proteomes" id="UP000800093"/>
    </source>
</evidence>
<dbReference type="SUPFAM" id="SSF52833">
    <property type="entry name" value="Thioredoxin-like"/>
    <property type="match status" value="1"/>
</dbReference>
<dbReference type="InterPro" id="IPR036249">
    <property type="entry name" value="Thioredoxin-like_sf"/>
</dbReference>
<dbReference type="InterPro" id="IPR009737">
    <property type="entry name" value="Aim32/Apd1-like"/>
</dbReference>
<evidence type="ECO:0000256" key="2">
    <source>
        <dbReference type="ARBA" id="ARBA00040895"/>
    </source>
</evidence>
<dbReference type="OrthoDB" id="10253744at2759"/>
<comment type="caution">
    <text evidence="3">The sequence shown here is derived from an EMBL/GenBank/DDBJ whole genome shotgun (WGS) entry which is preliminary data.</text>
</comment>
<accession>A0A9P4K753</accession>